<proteinExistence type="predicted"/>
<sequence>MHINNRAQGWGQSPEPSFAFEDGYDGTHGIDQVFASGFDFLPNGTLSDESNQCIDPAILGIPSSGNSLSDEYAYGDFESIQDDSETNSTL</sequence>
<dbReference type="Proteomes" id="UP001446871">
    <property type="component" value="Unassembled WGS sequence"/>
</dbReference>
<feature type="compositionally biased region" description="Polar residues" evidence="1">
    <location>
        <begin position="1"/>
        <end position="15"/>
    </location>
</feature>
<keyword evidence="3" id="KW-1185">Reference proteome</keyword>
<dbReference type="EMBL" id="JAQQWM010000005">
    <property type="protein sequence ID" value="KAK8064150.1"/>
    <property type="molecule type" value="Genomic_DNA"/>
</dbReference>
<feature type="region of interest" description="Disordered" evidence="1">
    <location>
        <begin position="1"/>
        <end position="24"/>
    </location>
</feature>
<evidence type="ECO:0000256" key="1">
    <source>
        <dbReference type="SAM" id="MobiDB-lite"/>
    </source>
</evidence>
<organism evidence="2 3">
    <name type="scientific">Apiospora saccharicola</name>
    <dbReference type="NCBI Taxonomy" id="335842"/>
    <lineage>
        <taxon>Eukaryota</taxon>
        <taxon>Fungi</taxon>
        <taxon>Dikarya</taxon>
        <taxon>Ascomycota</taxon>
        <taxon>Pezizomycotina</taxon>
        <taxon>Sordariomycetes</taxon>
        <taxon>Xylariomycetidae</taxon>
        <taxon>Amphisphaeriales</taxon>
        <taxon>Apiosporaceae</taxon>
        <taxon>Apiospora</taxon>
    </lineage>
</organism>
<gene>
    <name evidence="2" type="ORF">PG996_008802</name>
</gene>
<evidence type="ECO:0000313" key="2">
    <source>
        <dbReference type="EMBL" id="KAK8064150.1"/>
    </source>
</evidence>
<accession>A0ABR1UZ18</accession>
<name>A0ABR1UZ18_9PEZI</name>
<evidence type="ECO:0000313" key="3">
    <source>
        <dbReference type="Proteomes" id="UP001446871"/>
    </source>
</evidence>
<protein>
    <submittedName>
        <fullName evidence="2">Uncharacterized protein</fullName>
    </submittedName>
</protein>
<reference evidence="2 3" key="1">
    <citation type="submission" date="2023-01" db="EMBL/GenBank/DDBJ databases">
        <title>Analysis of 21 Apiospora genomes using comparative genomics revels a genus with tremendous synthesis potential of carbohydrate active enzymes and secondary metabolites.</title>
        <authorList>
            <person name="Sorensen T."/>
        </authorList>
    </citation>
    <scope>NUCLEOTIDE SEQUENCE [LARGE SCALE GENOMIC DNA]</scope>
    <source>
        <strain evidence="2 3">CBS 83171</strain>
    </source>
</reference>
<comment type="caution">
    <text evidence="2">The sequence shown here is derived from an EMBL/GenBank/DDBJ whole genome shotgun (WGS) entry which is preliminary data.</text>
</comment>